<evidence type="ECO:0000256" key="6">
    <source>
        <dbReference type="ARBA" id="ARBA00022827"/>
    </source>
</evidence>
<name>A0ABY4TSU6_9SPHN</name>
<keyword evidence="4" id="KW-0028">Amino-acid biosynthesis</keyword>
<keyword evidence="8" id="KW-0520">NAD</keyword>
<evidence type="ECO:0000256" key="11">
    <source>
        <dbReference type="ARBA" id="ARBA00048628"/>
    </source>
</evidence>
<evidence type="ECO:0000256" key="7">
    <source>
        <dbReference type="ARBA" id="ARBA00023002"/>
    </source>
</evidence>
<gene>
    <name evidence="13" type="primary">metF</name>
    <name evidence="13" type="ORF">M9980_13195</name>
</gene>
<accession>A0ABY4TSU6</accession>
<keyword evidence="5 12" id="KW-0285">Flavoprotein</keyword>
<keyword evidence="14" id="KW-1185">Reference proteome</keyword>
<keyword evidence="7 12" id="KW-0560">Oxidoreductase</keyword>
<sequence length="322" mass="34718">MTLSLGQLEEARRAQADHDSAIALNAPLFADVAGDAQVSFEFFPPKTEKMEATLWESVQTLSPLAPRFVSVTYGAGGTTRERTHATVARIARETNIPAAAHLTCVEATREEIDAVANDYWEAGVRHIVALRGDPPTAGTKFVSPAGGYENAAALVAGLKRLHPFEISVAAYPECHPDSPDAGHDLDNLKRKLDAGASRAITQFFFEPETFFRFRDAVAAAGISAEIVPGIMPVMSFASVVRMSAMCGTDVPAWMGRLFEGLDDRPAARQLVAATVAAELCRKLYAGGERAFHFYTLNRAELSYAICHLLGIRPDPALEETAA</sequence>
<dbReference type="RefSeq" id="WP_250751697.1">
    <property type="nucleotide sequence ID" value="NZ_CP098401.1"/>
</dbReference>
<dbReference type="EC" id="1.5.1.54" evidence="12"/>
<comment type="similarity">
    <text evidence="3 12">Belongs to the methylenetetrahydrofolate reductase family.</text>
</comment>
<dbReference type="InterPro" id="IPR004620">
    <property type="entry name" value="MTHF_reductase_bac"/>
</dbReference>
<evidence type="ECO:0000256" key="12">
    <source>
        <dbReference type="RuleBase" id="RU003862"/>
    </source>
</evidence>
<evidence type="ECO:0000313" key="13">
    <source>
        <dbReference type="EMBL" id="URW75470.1"/>
    </source>
</evidence>
<evidence type="ECO:0000256" key="4">
    <source>
        <dbReference type="ARBA" id="ARBA00022605"/>
    </source>
</evidence>
<comment type="pathway">
    <text evidence="10">Amino-acid biosynthesis; L-methionine biosynthesis via de novo pathway.</text>
</comment>
<keyword evidence="6 12" id="KW-0274">FAD</keyword>
<comment type="catalytic activity">
    <reaction evidence="11">
        <text>(6S)-5-methyl-5,6,7,8-tetrahydrofolate + NAD(+) = (6R)-5,10-methylene-5,6,7,8-tetrahydrofolate + NADH + H(+)</text>
        <dbReference type="Rhea" id="RHEA:19821"/>
        <dbReference type="ChEBI" id="CHEBI:15378"/>
        <dbReference type="ChEBI" id="CHEBI:15636"/>
        <dbReference type="ChEBI" id="CHEBI:18608"/>
        <dbReference type="ChEBI" id="CHEBI:57540"/>
        <dbReference type="ChEBI" id="CHEBI:57945"/>
        <dbReference type="EC" id="1.5.1.54"/>
    </reaction>
    <physiologicalReaction direction="right-to-left" evidence="11">
        <dbReference type="Rhea" id="RHEA:19823"/>
    </physiologicalReaction>
</comment>
<dbReference type="InterPro" id="IPR029041">
    <property type="entry name" value="FAD-linked_oxidoreductase-like"/>
</dbReference>
<comment type="cofactor">
    <cofactor evidence="1 12">
        <name>FAD</name>
        <dbReference type="ChEBI" id="CHEBI:57692"/>
    </cofactor>
</comment>
<dbReference type="SUPFAM" id="SSF51730">
    <property type="entry name" value="FAD-linked oxidoreductase"/>
    <property type="match status" value="1"/>
</dbReference>
<evidence type="ECO:0000256" key="2">
    <source>
        <dbReference type="ARBA" id="ARBA00004777"/>
    </source>
</evidence>
<comment type="pathway">
    <text evidence="2 12">One-carbon metabolism; tetrahydrofolate interconversion.</text>
</comment>
<evidence type="ECO:0000256" key="10">
    <source>
        <dbReference type="ARBA" id="ARBA00034478"/>
    </source>
</evidence>
<dbReference type="EMBL" id="CP098401">
    <property type="protein sequence ID" value="URW75470.1"/>
    <property type="molecule type" value="Genomic_DNA"/>
</dbReference>
<dbReference type="CDD" id="cd00537">
    <property type="entry name" value="MTHFR"/>
    <property type="match status" value="1"/>
</dbReference>
<evidence type="ECO:0000256" key="9">
    <source>
        <dbReference type="ARBA" id="ARBA00023167"/>
    </source>
</evidence>
<reference evidence="13" key="1">
    <citation type="submission" date="2022-05" db="EMBL/GenBank/DDBJ databases">
        <title>Sphingomonas sp. strain RMG20 Genome sequencing and assembly.</title>
        <authorList>
            <person name="Kim I."/>
        </authorList>
    </citation>
    <scope>NUCLEOTIDE SEQUENCE</scope>
    <source>
        <strain evidence="13">RMG20</strain>
    </source>
</reference>
<dbReference type="Pfam" id="PF02219">
    <property type="entry name" value="MTHFR"/>
    <property type="match status" value="1"/>
</dbReference>
<dbReference type="NCBIfam" id="TIGR00676">
    <property type="entry name" value="fadh2"/>
    <property type="match status" value="1"/>
</dbReference>
<organism evidence="13 14">
    <name type="scientific">Sphingomonas donggukensis</name>
    <dbReference type="NCBI Taxonomy" id="2949093"/>
    <lineage>
        <taxon>Bacteria</taxon>
        <taxon>Pseudomonadati</taxon>
        <taxon>Pseudomonadota</taxon>
        <taxon>Alphaproteobacteria</taxon>
        <taxon>Sphingomonadales</taxon>
        <taxon>Sphingomonadaceae</taxon>
        <taxon>Sphingomonas</taxon>
    </lineage>
</organism>
<evidence type="ECO:0000256" key="8">
    <source>
        <dbReference type="ARBA" id="ARBA00023027"/>
    </source>
</evidence>
<dbReference type="InterPro" id="IPR003171">
    <property type="entry name" value="Mehydrof_redctse-like"/>
</dbReference>
<evidence type="ECO:0000313" key="14">
    <source>
        <dbReference type="Proteomes" id="UP001055580"/>
    </source>
</evidence>
<keyword evidence="9" id="KW-0486">Methionine biosynthesis</keyword>
<evidence type="ECO:0000256" key="5">
    <source>
        <dbReference type="ARBA" id="ARBA00022630"/>
    </source>
</evidence>
<dbReference type="PANTHER" id="PTHR45754">
    <property type="entry name" value="METHYLENETETRAHYDROFOLATE REDUCTASE"/>
    <property type="match status" value="1"/>
</dbReference>
<protein>
    <recommendedName>
        <fullName evidence="12">Methylenetetrahydrofolate reductase</fullName>
        <ecNumber evidence="12">1.5.1.54</ecNumber>
    </recommendedName>
</protein>
<proteinExistence type="inferred from homology"/>
<dbReference type="Gene3D" id="3.20.20.220">
    <property type="match status" value="1"/>
</dbReference>
<evidence type="ECO:0000256" key="3">
    <source>
        <dbReference type="ARBA" id="ARBA00006743"/>
    </source>
</evidence>
<dbReference type="Proteomes" id="UP001055580">
    <property type="component" value="Chromosome"/>
</dbReference>
<dbReference type="PANTHER" id="PTHR45754:SF3">
    <property type="entry name" value="METHYLENETETRAHYDROFOLATE REDUCTASE (NADPH)"/>
    <property type="match status" value="1"/>
</dbReference>
<dbReference type="GO" id="GO:0004489">
    <property type="term" value="F:methylenetetrahydrofolate reductase [NAD(P)H] activity"/>
    <property type="evidence" value="ECO:0007669"/>
    <property type="project" value="UniProtKB-EC"/>
</dbReference>
<evidence type="ECO:0000256" key="1">
    <source>
        <dbReference type="ARBA" id="ARBA00001974"/>
    </source>
</evidence>